<evidence type="ECO:0000313" key="4">
    <source>
        <dbReference type="EMBL" id="MBB5689318.1"/>
    </source>
</evidence>
<comment type="caution">
    <text evidence="4">The sequence shown here is derived from an EMBL/GenBank/DDBJ whole genome shotgun (WGS) entry which is preliminary data.</text>
</comment>
<protein>
    <submittedName>
        <fullName evidence="4">GT2 family glycosyltransferase</fullName>
    </submittedName>
</protein>
<dbReference type="Gene3D" id="3.40.50.2000">
    <property type="entry name" value="Glycogen Phosphorylase B"/>
    <property type="match status" value="1"/>
</dbReference>
<dbReference type="Pfam" id="PF00535">
    <property type="entry name" value="Glycos_transf_2"/>
    <property type="match status" value="1"/>
</dbReference>
<dbReference type="AlphaFoldDB" id="A0A840XLC5"/>
<dbReference type="Proteomes" id="UP000562254">
    <property type="component" value="Unassembled WGS sequence"/>
</dbReference>
<evidence type="ECO:0000259" key="2">
    <source>
        <dbReference type="Pfam" id="PF00534"/>
    </source>
</evidence>
<dbReference type="PANTHER" id="PTHR43179">
    <property type="entry name" value="RHAMNOSYLTRANSFERASE WBBL"/>
    <property type="match status" value="1"/>
</dbReference>
<keyword evidence="5" id="KW-1185">Reference proteome</keyword>
<dbReference type="GO" id="GO:0016757">
    <property type="term" value="F:glycosyltransferase activity"/>
    <property type="evidence" value="ECO:0007669"/>
    <property type="project" value="InterPro"/>
</dbReference>
<organism evidence="4 5">
    <name type="scientific">Neoroseomonas alkaliterrae</name>
    <dbReference type="NCBI Taxonomy" id="1452450"/>
    <lineage>
        <taxon>Bacteria</taxon>
        <taxon>Pseudomonadati</taxon>
        <taxon>Pseudomonadota</taxon>
        <taxon>Alphaproteobacteria</taxon>
        <taxon>Acetobacterales</taxon>
        <taxon>Acetobacteraceae</taxon>
        <taxon>Neoroseomonas</taxon>
    </lineage>
</organism>
<gene>
    <name evidence="4" type="ORF">FHS88_001443</name>
</gene>
<dbReference type="InterPro" id="IPR001173">
    <property type="entry name" value="Glyco_trans_2-like"/>
</dbReference>
<evidence type="ECO:0000256" key="1">
    <source>
        <dbReference type="SAM" id="Coils"/>
    </source>
</evidence>
<dbReference type="InterPro" id="IPR029044">
    <property type="entry name" value="Nucleotide-diphossugar_trans"/>
</dbReference>
<keyword evidence="4" id="KW-0808">Transferase</keyword>
<dbReference type="SUPFAM" id="SSF53448">
    <property type="entry name" value="Nucleotide-diphospho-sugar transferases"/>
    <property type="match status" value="1"/>
</dbReference>
<dbReference type="CDD" id="cd04186">
    <property type="entry name" value="GT_2_like_c"/>
    <property type="match status" value="1"/>
</dbReference>
<keyword evidence="1" id="KW-0175">Coiled coil</keyword>
<dbReference type="PANTHER" id="PTHR43179:SF7">
    <property type="entry name" value="RHAMNOSYLTRANSFERASE WBBL"/>
    <property type="match status" value="1"/>
</dbReference>
<name>A0A840XLC5_9PROT</name>
<evidence type="ECO:0000259" key="3">
    <source>
        <dbReference type="Pfam" id="PF00535"/>
    </source>
</evidence>
<dbReference type="InterPro" id="IPR001296">
    <property type="entry name" value="Glyco_trans_1"/>
</dbReference>
<sequence>MPPASGRDDPRLSQLEAEVAMLRAQCAAQDHALAAMRASTAEIEALRARTADAELRLNAILQSTTWRATERVRQVLEANPALRRLARRTVKLAWWTVTLQLPRRYAEWRQAAGRLAQPAAPPPIPPAPRNMVAPAEARATASRWYDEAAPKVSIIVLNHNGAALTRACLESIWAHTTGVRYEIIVADNGSSAADRAALAAIEGPRRLVQIGVNRQFGEGNSIAAERATGEFLVFLNNDTEVTEGWLAAMLDTYARHEPCGAVGARLLFADGRLQEAGAIVLPDGVVRQTGRGERPGQPCHGTERAVHYVSACCMLIRRQDFLDLGGFDHVFEPAYYEDTDLCFRLRAAGRSIVYCPAATVVHHGGVSQGQVPGIQAIIEGNRQKFVARWRAGGPPAPGPRKAPRPAVDGNRPRVLLHSPYPLIVGGGERYLLTIAERLSRRFRVCFVPGAAYSRLRFDAVAEALGLDLSAVELLEGITTAAGYGADVFIAMGNVIAPPWENVAARGVFICQFPFPADQATTASARHLLRRYDRIVAYSDFARRHVRAAARAAGAIPPPIEVISPPVPAVVRGPAPRPPGAPLRILNVGRFFTGGHCKRQDELIRAFRLVHGRVGRAVELHLVGATHGEAEHQAYLARCRELASGLPVFFHLDVPNDEMERLLPTADLYWHGTGIGVDRIAEPWALEHFGIAIAEAMARGALAFALDAGGPAEIIEDGVTGCLFRDVEELAARSLAAISDWDSEAVQGIRRRGAASVERFAPDVFGAAWIGLVDALLTLDARDTALREPEMATAG</sequence>
<dbReference type="Gene3D" id="3.90.550.10">
    <property type="entry name" value="Spore Coat Polysaccharide Biosynthesis Protein SpsA, Chain A"/>
    <property type="match status" value="1"/>
</dbReference>
<dbReference type="EMBL" id="JACIJE010000003">
    <property type="protein sequence ID" value="MBB5689318.1"/>
    <property type="molecule type" value="Genomic_DNA"/>
</dbReference>
<feature type="domain" description="Glycosyl transferase family 1" evidence="2">
    <location>
        <begin position="581"/>
        <end position="743"/>
    </location>
</feature>
<evidence type="ECO:0000313" key="5">
    <source>
        <dbReference type="Proteomes" id="UP000562254"/>
    </source>
</evidence>
<feature type="coiled-coil region" evidence="1">
    <location>
        <begin position="12"/>
        <end position="56"/>
    </location>
</feature>
<dbReference type="SUPFAM" id="SSF53756">
    <property type="entry name" value="UDP-Glycosyltransferase/glycogen phosphorylase"/>
    <property type="match status" value="1"/>
</dbReference>
<accession>A0A840XLC5</accession>
<dbReference type="CDD" id="cd03801">
    <property type="entry name" value="GT4_PimA-like"/>
    <property type="match status" value="1"/>
</dbReference>
<feature type="domain" description="Glycosyltransferase 2-like" evidence="3">
    <location>
        <begin position="153"/>
        <end position="319"/>
    </location>
</feature>
<proteinExistence type="predicted"/>
<reference evidence="4 5" key="1">
    <citation type="submission" date="2020-08" db="EMBL/GenBank/DDBJ databases">
        <title>Genomic Encyclopedia of Type Strains, Phase IV (KMG-IV): sequencing the most valuable type-strain genomes for metagenomic binning, comparative biology and taxonomic classification.</title>
        <authorList>
            <person name="Goeker M."/>
        </authorList>
    </citation>
    <scope>NUCLEOTIDE SEQUENCE [LARGE SCALE GENOMIC DNA]</scope>
    <source>
        <strain evidence="4 5">DSM 25895</strain>
    </source>
</reference>
<dbReference type="Pfam" id="PF00534">
    <property type="entry name" value="Glycos_transf_1"/>
    <property type="match status" value="1"/>
</dbReference>
<dbReference type="RefSeq" id="WP_184482986.1">
    <property type="nucleotide sequence ID" value="NZ_JAAEDJ010000031.1"/>
</dbReference>